<gene>
    <name evidence="1" type="ORF">NP596_10315</name>
</gene>
<dbReference type="Proteomes" id="UP001524586">
    <property type="component" value="Unassembled WGS sequence"/>
</dbReference>
<reference evidence="1 2" key="1">
    <citation type="submission" date="2022-07" db="EMBL/GenBank/DDBJ databases">
        <title>Methylomonas rivi sp. nov., Methylomonas rosea sp. nov., Methylomonas aureus sp. nov. and Methylomonas subterranea sp. nov., four novel methanotrophs isolated from a freshwater creek and the deep terrestrial subsurface.</title>
        <authorList>
            <person name="Abin C."/>
            <person name="Sankaranarayanan K."/>
            <person name="Garner C."/>
            <person name="Sindelar R."/>
            <person name="Kotary K."/>
            <person name="Garner R."/>
            <person name="Barclay S."/>
            <person name="Lawson P."/>
            <person name="Krumholz L."/>
        </authorList>
    </citation>
    <scope>NUCLEOTIDE SEQUENCE [LARGE SCALE GENOMIC DNA]</scope>
    <source>
        <strain evidence="1 2">WSC-6</strain>
    </source>
</reference>
<proteinExistence type="predicted"/>
<comment type="caution">
    <text evidence="1">The sequence shown here is derived from an EMBL/GenBank/DDBJ whole genome shotgun (WGS) entry which is preliminary data.</text>
</comment>
<dbReference type="EMBL" id="JANIBK010000045">
    <property type="protein sequence ID" value="MCQ8128850.1"/>
    <property type="molecule type" value="Genomic_DNA"/>
</dbReference>
<accession>A0ABT1U4T0</accession>
<protein>
    <submittedName>
        <fullName evidence="1">Uncharacterized protein</fullName>
    </submittedName>
</protein>
<evidence type="ECO:0000313" key="2">
    <source>
        <dbReference type="Proteomes" id="UP001524586"/>
    </source>
</evidence>
<sequence>MTNQDILMAKRVGPKDVPAVTIKDLRFEAIHWGKDRGLAQNGGYIAAFDKTSGEELWTLKIYDIVYDSDLESDVQDLFIKSMKKSWFGNKLKITDERGRQYTVDTNTRTVVSD</sequence>
<organism evidence="1 2">
    <name type="scientific">Methylomonas rivi</name>
    <dbReference type="NCBI Taxonomy" id="2952226"/>
    <lineage>
        <taxon>Bacteria</taxon>
        <taxon>Pseudomonadati</taxon>
        <taxon>Pseudomonadota</taxon>
        <taxon>Gammaproteobacteria</taxon>
        <taxon>Methylococcales</taxon>
        <taxon>Methylococcaceae</taxon>
        <taxon>Methylomonas</taxon>
    </lineage>
</organism>
<name>A0ABT1U4T0_9GAMM</name>
<dbReference type="InterPro" id="IPR011047">
    <property type="entry name" value="Quinoprotein_ADH-like_sf"/>
</dbReference>
<keyword evidence="2" id="KW-1185">Reference proteome</keyword>
<dbReference type="RefSeq" id="WP_256615270.1">
    <property type="nucleotide sequence ID" value="NZ_JANIBK010000045.1"/>
</dbReference>
<evidence type="ECO:0000313" key="1">
    <source>
        <dbReference type="EMBL" id="MCQ8128850.1"/>
    </source>
</evidence>
<dbReference type="SUPFAM" id="SSF50998">
    <property type="entry name" value="Quinoprotein alcohol dehydrogenase-like"/>
    <property type="match status" value="1"/>
</dbReference>